<dbReference type="AlphaFoldDB" id="A0AA43RHC3"/>
<dbReference type="EMBL" id="JAUMVS010000054">
    <property type="protein sequence ID" value="MDO4841837.1"/>
    <property type="molecule type" value="Genomic_DNA"/>
</dbReference>
<reference evidence="1" key="1">
    <citation type="submission" date="2023-07" db="EMBL/GenBank/DDBJ databases">
        <title>Between Cages and Wild: Unraveling the Impact of Captivity on Animal Microbiomes and Antimicrobial Resistance.</title>
        <authorList>
            <person name="Schmartz G.P."/>
            <person name="Rehner J."/>
            <person name="Schuff M.J."/>
            <person name="Becker S.L."/>
            <person name="Kravczyk M."/>
            <person name="Gurevich A."/>
            <person name="Francke R."/>
            <person name="Mueller R."/>
            <person name="Keller V."/>
            <person name="Keller A."/>
        </authorList>
    </citation>
    <scope>NUCLEOTIDE SEQUENCE</scope>
    <source>
        <strain evidence="1">S12M_St_49</strain>
    </source>
</reference>
<evidence type="ECO:0000313" key="2">
    <source>
        <dbReference type="Proteomes" id="UP001168575"/>
    </source>
</evidence>
<organism evidence="1 2">
    <name type="scientific">Phoenicibacter congonensis</name>
    <dbReference type="NCBI Taxonomy" id="1944646"/>
    <lineage>
        <taxon>Bacteria</taxon>
        <taxon>Bacillati</taxon>
        <taxon>Actinomycetota</taxon>
        <taxon>Coriobacteriia</taxon>
        <taxon>Eggerthellales</taxon>
        <taxon>Eggerthellaceae</taxon>
        <taxon>Phoenicibacter</taxon>
    </lineage>
</organism>
<dbReference type="PANTHER" id="PTHR38733:SF1">
    <property type="entry name" value="TYPE IV METHYL-DIRECTED RESTRICTION ENZYME ECOKMCRBC"/>
    <property type="match status" value="1"/>
</dbReference>
<protein>
    <recommendedName>
        <fullName evidence="3">5-methylcytosine-specific restriction enzyme subunit McrC</fullName>
    </recommendedName>
</protein>
<name>A0AA43RHC3_9ACTN</name>
<dbReference type="InterPro" id="IPR019292">
    <property type="entry name" value="McrC"/>
</dbReference>
<accession>A0AA43RHC3</accession>
<dbReference type="Pfam" id="PF10117">
    <property type="entry name" value="McrBC"/>
    <property type="match status" value="1"/>
</dbReference>
<dbReference type="Proteomes" id="UP001168575">
    <property type="component" value="Unassembled WGS sequence"/>
</dbReference>
<evidence type="ECO:0000313" key="1">
    <source>
        <dbReference type="EMBL" id="MDO4841837.1"/>
    </source>
</evidence>
<keyword evidence="2" id="KW-1185">Reference proteome</keyword>
<evidence type="ECO:0008006" key="3">
    <source>
        <dbReference type="Google" id="ProtNLM"/>
    </source>
</evidence>
<dbReference type="PANTHER" id="PTHR38733">
    <property type="entry name" value="PROTEIN MCRC"/>
    <property type="match status" value="1"/>
</dbReference>
<sequence length="452" mass="52021">MKILRIKDNTSVSNEECGKLPHLTSELANKTLAQLAEEGVFVFPEVIDEAEDIEGKQFVLESDGTNLRAGNVMGFLGCDDERLVITSRFASGENDFFLQYLLSKVLELPSVVDLRTDANQDNLLLNFLMFLFPHYLKLAMRKGPYKKYTRREYNDSNVKGAFNIPRHIKLNTPFVGKIAYSQREFSCDNELMELVRHTIEFIKRKQFGSKLLYRAKNEVELVIGLTPSFKSCDAQKIINSNKKNMVRHAFYKEYGALQRLCLMILQQQKHQIGTGSRQIYGILFDGAWLWEEYINLLIGDTFFHPRNKARKTADKHPQQLFTSTTEQGVIDKKQGLIYPDFISKNAENRLIADAKYKPVNNIGDRDYLQMLAYMYRFESKCGYFIYPEANGEAAKVLRLNRGSTFENNVGARDDVLVTKLGLRIPHDAESYQEFAEAMRESEEELVRRMGGE</sequence>
<gene>
    <name evidence="1" type="ORF">Q3982_04085</name>
</gene>
<proteinExistence type="predicted"/>
<comment type="caution">
    <text evidence="1">The sequence shown here is derived from an EMBL/GenBank/DDBJ whole genome shotgun (WGS) entry which is preliminary data.</text>
</comment>